<keyword evidence="3" id="KW-1185">Reference proteome</keyword>
<evidence type="ECO:0000313" key="2">
    <source>
        <dbReference type="EMBL" id="CAG2186216.1"/>
    </source>
</evidence>
<feature type="chain" id="PRO_5035757694" evidence="1">
    <location>
        <begin position="20"/>
        <end position="233"/>
    </location>
</feature>
<feature type="signal peptide" evidence="1">
    <location>
        <begin position="1"/>
        <end position="19"/>
    </location>
</feature>
<evidence type="ECO:0000313" key="3">
    <source>
        <dbReference type="Proteomes" id="UP000683360"/>
    </source>
</evidence>
<protein>
    <submittedName>
        <fullName evidence="2">Uncharacterized protein</fullName>
    </submittedName>
</protein>
<proteinExistence type="predicted"/>
<dbReference type="AlphaFoldDB" id="A0A8S3PSF5"/>
<gene>
    <name evidence="2" type="ORF">MEDL_1755</name>
</gene>
<evidence type="ECO:0000256" key="1">
    <source>
        <dbReference type="SAM" id="SignalP"/>
    </source>
</evidence>
<reference evidence="2" key="1">
    <citation type="submission" date="2021-03" db="EMBL/GenBank/DDBJ databases">
        <authorList>
            <person name="Bekaert M."/>
        </authorList>
    </citation>
    <scope>NUCLEOTIDE SEQUENCE</scope>
</reference>
<organism evidence="2 3">
    <name type="scientific">Mytilus edulis</name>
    <name type="common">Blue mussel</name>
    <dbReference type="NCBI Taxonomy" id="6550"/>
    <lineage>
        <taxon>Eukaryota</taxon>
        <taxon>Metazoa</taxon>
        <taxon>Spiralia</taxon>
        <taxon>Lophotrochozoa</taxon>
        <taxon>Mollusca</taxon>
        <taxon>Bivalvia</taxon>
        <taxon>Autobranchia</taxon>
        <taxon>Pteriomorphia</taxon>
        <taxon>Mytilida</taxon>
        <taxon>Mytiloidea</taxon>
        <taxon>Mytilidae</taxon>
        <taxon>Mytilinae</taxon>
        <taxon>Mytilus</taxon>
    </lineage>
</organism>
<keyword evidence="1" id="KW-0732">Signal</keyword>
<dbReference type="Proteomes" id="UP000683360">
    <property type="component" value="Unassembled WGS sequence"/>
</dbReference>
<accession>A0A8S3PSF5</accession>
<dbReference type="EMBL" id="CAJPWZ010000121">
    <property type="protein sequence ID" value="CAG2186216.1"/>
    <property type="molecule type" value="Genomic_DNA"/>
</dbReference>
<sequence length="233" mass="25942">MYGVIIVRSLVGLLPLVACDTANFSGIRCTEELKQVLQTDFIHVCGVIIVNRSLVGLLPLVACGTVNLSGIRCTEELKQVLQTDLYINYIVPDPGDYFVAYGTVNFSGIRCTEELKQVLQNRPYTFRACCTVNFSGISYRGIPDFISMYVELVVHLTLVVLDVQRELKQVLQTDSIQACRSNSPKLDHSGWVTSLGVFLCTANLVVLDANVEELKQVLQTEFPVCIHVWSNYS</sequence>
<comment type="caution">
    <text evidence="2">The sequence shown here is derived from an EMBL/GenBank/DDBJ whole genome shotgun (WGS) entry which is preliminary data.</text>
</comment>
<name>A0A8S3PSF5_MYTED</name>